<dbReference type="SUPFAM" id="SSF52540">
    <property type="entry name" value="P-loop containing nucleoside triphosphate hydrolases"/>
    <property type="match status" value="1"/>
</dbReference>
<comment type="catalytic activity">
    <reaction evidence="1 9 10">
        <text>adenosine 5'-phosphosulfate + ATP = 3'-phosphoadenylyl sulfate + ADP + H(+)</text>
        <dbReference type="Rhea" id="RHEA:24152"/>
        <dbReference type="ChEBI" id="CHEBI:15378"/>
        <dbReference type="ChEBI" id="CHEBI:30616"/>
        <dbReference type="ChEBI" id="CHEBI:58243"/>
        <dbReference type="ChEBI" id="CHEBI:58339"/>
        <dbReference type="ChEBI" id="CHEBI:456216"/>
        <dbReference type="EC" id="2.7.1.25"/>
    </reaction>
</comment>
<comment type="similarity">
    <text evidence="4 9 10">Belongs to the APS kinase family.</text>
</comment>
<dbReference type="RefSeq" id="WP_099517293.1">
    <property type="nucleotide sequence ID" value="NZ_CP016808.1"/>
</dbReference>
<comment type="function">
    <text evidence="2 9 10">Catalyzes the synthesis of activated sulfate.</text>
</comment>
<sequence length="200" mass="22648">MKHETPPNVRHMPIVSKDERHQLNGHKSCVLWFTGLSGSGKSTLALEVEHELFKRHMHSYVLDGDNLRLGLNQGLGFSQQDRSENVRRIGEAARLFADAGLIVLVAAISPYRADRERVRSFFSEDEFIEIYVKCPLGECERRDPKGLYKKARAGKIHDFTGISSVYEAPGQPEILIASDRQTPKESVRLILDYLRDNGCL</sequence>
<feature type="domain" description="APS kinase" evidence="11">
    <location>
        <begin position="27"/>
        <end position="176"/>
    </location>
</feature>
<dbReference type="InterPro" id="IPR059117">
    <property type="entry name" value="APS_kinase_dom"/>
</dbReference>
<keyword evidence="9" id="KW-0597">Phosphoprotein</keyword>
<evidence type="ECO:0000256" key="1">
    <source>
        <dbReference type="ARBA" id="ARBA00001823"/>
    </source>
</evidence>
<evidence type="ECO:0000256" key="5">
    <source>
        <dbReference type="ARBA" id="ARBA00022679"/>
    </source>
</evidence>
<dbReference type="GO" id="GO:0005524">
    <property type="term" value="F:ATP binding"/>
    <property type="evidence" value="ECO:0007669"/>
    <property type="project" value="UniProtKB-UniRule"/>
</dbReference>
<organism evidence="12">
    <name type="scientific">Paenibacillus sp. BIHB 4019</name>
    <dbReference type="NCBI Taxonomy" id="1870819"/>
    <lineage>
        <taxon>Bacteria</taxon>
        <taxon>Bacillati</taxon>
        <taxon>Bacillota</taxon>
        <taxon>Bacilli</taxon>
        <taxon>Bacillales</taxon>
        <taxon>Paenibacillaceae</taxon>
        <taxon>Paenibacillus</taxon>
    </lineage>
</organism>
<dbReference type="NCBIfam" id="NF003013">
    <property type="entry name" value="PRK03846.1"/>
    <property type="match status" value="1"/>
</dbReference>
<keyword evidence="6 9" id="KW-0547">Nucleotide-binding</keyword>
<proteinExistence type="inferred from homology"/>
<evidence type="ECO:0000256" key="7">
    <source>
        <dbReference type="ARBA" id="ARBA00022777"/>
    </source>
</evidence>
<evidence type="ECO:0000256" key="8">
    <source>
        <dbReference type="ARBA" id="ARBA00022840"/>
    </source>
</evidence>
<evidence type="ECO:0000259" key="11">
    <source>
        <dbReference type="Pfam" id="PF01583"/>
    </source>
</evidence>
<gene>
    <name evidence="9" type="primary">cysC</name>
    <name evidence="12" type="ORF">BBD42_05130</name>
</gene>
<dbReference type="GO" id="GO:0000103">
    <property type="term" value="P:sulfate assimilation"/>
    <property type="evidence" value="ECO:0007669"/>
    <property type="project" value="UniProtKB-UniRule"/>
</dbReference>
<evidence type="ECO:0000256" key="2">
    <source>
        <dbReference type="ARBA" id="ARBA00002632"/>
    </source>
</evidence>
<dbReference type="PANTHER" id="PTHR11055:SF1">
    <property type="entry name" value="PAPS SYNTHETASE, ISOFORM D"/>
    <property type="match status" value="1"/>
</dbReference>
<keyword evidence="5 9" id="KW-0808">Transferase</keyword>
<dbReference type="PANTHER" id="PTHR11055">
    <property type="entry name" value="BIFUNCTIONAL 3'-PHOSPHOADENOSINE 5'-PHOSPHOSULFATE SYNTHASE"/>
    <property type="match status" value="1"/>
</dbReference>
<protein>
    <recommendedName>
        <fullName evidence="9 10">Adenylyl-sulfate kinase</fullName>
        <ecNumber evidence="9 10">2.7.1.25</ecNumber>
    </recommendedName>
    <alternativeName>
        <fullName evidence="9">APS kinase</fullName>
    </alternativeName>
    <alternativeName>
        <fullName evidence="9">ATP adenosine-5'-phosphosulfate 3'-phosphotransferase</fullName>
    </alternativeName>
    <alternativeName>
        <fullName evidence="9">Adenosine-5'-phosphosulfate kinase</fullName>
    </alternativeName>
</protein>
<evidence type="ECO:0000256" key="9">
    <source>
        <dbReference type="HAMAP-Rule" id="MF_00065"/>
    </source>
</evidence>
<name>A0A1B2DDY9_9BACL</name>
<dbReference type="HAMAP" id="MF_00065">
    <property type="entry name" value="Adenylyl_sulf_kinase"/>
    <property type="match status" value="1"/>
</dbReference>
<feature type="active site" description="Phosphoserine intermediate" evidence="9">
    <location>
        <position position="109"/>
    </location>
</feature>
<dbReference type="Pfam" id="PF01583">
    <property type="entry name" value="APS_kinase"/>
    <property type="match status" value="1"/>
</dbReference>
<evidence type="ECO:0000256" key="3">
    <source>
        <dbReference type="ARBA" id="ARBA00004806"/>
    </source>
</evidence>
<dbReference type="EC" id="2.7.1.25" evidence="9 10"/>
<dbReference type="UniPathway" id="UPA00140">
    <property type="reaction ID" value="UER00205"/>
</dbReference>
<dbReference type="EMBL" id="CP016808">
    <property type="protein sequence ID" value="ANY65919.1"/>
    <property type="molecule type" value="Genomic_DNA"/>
</dbReference>
<accession>A0A1B2DDY9</accession>
<comment type="pathway">
    <text evidence="3 9 10">Sulfur metabolism; hydrogen sulfide biosynthesis; sulfite from sulfate: step 2/3.</text>
</comment>
<dbReference type="GO" id="GO:0070814">
    <property type="term" value="P:hydrogen sulfide biosynthetic process"/>
    <property type="evidence" value="ECO:0007669"/>
    <property type="project" value="UniProtKB-UniRule"/>
</dbReference>
<dbReference type="AlphaFoldDB" id="A0A1B2DDY9"/>
<evidence type="ECO:0000256" key="6">
    <source>
        <dbReference type="ARBA" id="ARBA00022741"/>
    </source>
</evidence>
<evidence type="ECO:0000256" key="4">
    <source>
        <dbReference type="ARBA" id="ARBA00007008"/>
    </source>
</evidence>
<dbReference type="InterPro" id="IPR002891">
    <property type="entry name" value="APS"/>
</dbReference>
<feature type="binding site" evidence="9">
    <location>
        <begin position="35"/>
        <end position="42"/>
    </location>
    <ligand>
        <name>ATP</name>
        <dbReference type="ChEBI" id="CHEBI:30616"/>
    </ligand>
</feature>
<dbReference type="Gene3D" id="3.40.50.300">
    <property type="entry name" value="P-loop containing nucleotide triphosphate hydrolases"/>
    <property type="match status" value="1"/>
</dbReference>
<dbReference type="NCBIfam" id="TIGR00455">
    <property type="entry name" value="apsK"/>
    <property type="match status" value="1"/>
</dbReference>
<dbReference type="GO" id="GO:0004020">
    <property type="term" value="F:adenylylsulfate kinase activity"/>
    <property type="evidence" value="ECO:0007669"/>
    <property type="project" value="UniProtKB-UniRule"/>
</dbReference>
<evidence type="ECO:0000313" key="12">
    <source>
        <dbReference type="EMBL" id="ANY65919.1"/>
    </source>
</evidence>
<evidence type="ECO:0000256" key="10">
    <source>
        <dbReference type="RuleBase" id="RU004347"/>
    </source>
</evidence>
<keyword evidence="7 9" id="KW-0418">Kinase</keyword>
<dbReference type="CDD" id="cd02027">
    <property type="entry name" value="APSK"/>
    <property type="match status" value="1"/>
</dbReference>
<keyword evidence="8 9" id="KW-0067">ATP-binding</keyword>
<dbReference type="InterPro" id="IPR027417">
    <property type="entry name" value="P-loop_NTPase"/>
</dbReference>
<reference evidence="12" key="1">
    <citation type="submission" date="2016-08" db="EMBL/GenBank/DDBJ databases">
        <title>Complete Genome Seqeunce of Paenibacillus sp. BIHB 4019 from tea rhizoplane.</title>
        <authorList>
            <person name="Thakur R."/>
            <person name="Swarnkar M.K."/>
            <person name="Gulati A."/>
        </authorList>
    </citation>
    <scope>NUCLEOTIDE SEQUENCE [LARGE SCALE GENOMIC DNA]</scope>
    <source>
        <strain evidence="12">BIHB4019</strain>
    </source>
</reference>
<dbReference type="FunFam" id="3.40.50.300:FF:000212">
    <property type="entry name" value="Adenylyl-sulfate kinase"/>
    <property type="match status" value="1"/>
</dbReference>